<dbReference type="PANTHER" id="PTHR43300">
    <property type="entry name" value="ACETYLTRANSFERASE"/>
    <property type="match status" value="1"/>
</dbReference>
<dbReference type="EMBL" id="FNLL01000003">
    <property type="protein sequence ID" value="SDT97326.1"/>
    <property type="molecule type" value="Genomic_DNA"/>
</dbReference>
<keyword evidence="2" id="KW-0472">Membrane</keyword>
<feature type="transmembrane region" description="Helical" evidence="2">
    <location>
        <begin position="6"/>
        <end position="34"/>
    </location>
</feature>
<dbReference type="Proteomes" id="UP000199608">
    <property type="component" value="Unassembled WGS sequence"/>
</dbReference>
<dbReference type="RefSeq" id="WP_092231766.1">
    <property type="nucleotide sequence ID" value="NZ_FNLL01000003.1"/>
</dbReference>
<keyword evidence="3" id="KW-0808">Transferase</keyword>
<feature type="transmembrane region" description="Helical" evidence="2">
    <location>
        <begin position="82"/>
        <end position="99"/>
    </location>
</feature>
<keyword evidence="2" id="KW-1133">Transmembrane helix</keyword>
<keyword evidence="4" id="KW-1185">Reference proteome</keyword>
<evidence type="ECO:0000256" key="1">
    <source>
        <dbReference type="ARBA" id="ARBA00007274"/>
    </source>
</evidence>
<dbReference type="InterPro" id="IPR050179">
    <property type="entry name" value="Trans_hexapeptide_repeat"/>
</dbReference>
<evidence type="ECO:0000313" key="3">
    <source>
        <dbReference type="EMBL" id="SDT97326.1"/>
    </source>
</evidence>
<keyword evidence="2" id="KW-0812">Transmembrane</keyword>
<evidence type="ECO:0000256" key="2">
    <source>
        <dbReference type="SAM" id="Phobius"/>
    </source>
</evidence>
<protein>
    <submittedName>
        <fullName evidence="3">Transferase hexapeptide (Six repeat-containing protein)</fullName>
    </submittedName>
</protein>
<name>A0A1H2EQC4_9BACT</name>
<accession>A0A1H2EQC4</accession>
<proteinExistence type="inferred from homology"/>
<dbReference type="GO" id="GO:0016740">
    <property type="term" value="F:transferase activity"/>
    <property type="evidence" value="ECO:0007669"/>
    <property type="project" value="UniProtKB-KW"/>
</dbReference>
<dbReference type="Gene3D" id="2.160.10.10">
    <property type="entry name" value="Hexapeptide repeat proteins"/>
    <property type="match status" value="1"/>
</dbReference>
<dbReference type="CDD" id="cd04647">
    <property type="entry name" value="LbH_MAT_like"/>
    <property type="match status" value="1"/>
</dbReference>
<sequence length="230" mass="25415">MRKIKAAPVIIFTFIFSTSLVLAIITTTSLFHFIPLGDFRGITFVAAAVFFLYIYAIFFYRLFLCVIPLREGYFEEGSHEEFGYHVYLLFYLIMFYPLTRSKFIPVPLMRVVYLALGAHLGPNTYSSGTILDPPLTFIGANTIIGQDAVLFSHAIEGRHLSHASIRIGDDVTIGANCVIMSGVSIGDGAVVGSCALVLKDTQIKSGEVWGGVPAHRLRSGIQNEKTIHFQ</sequence>
<dbReference type="InterPro" id="IPR001451">
    <property type="entry name" value="Hexapep"/>
</dbReference>
<organism evidence="3 4">
    <name type="scientific">Desulfobacula phenolica</name>
    <dbReference type="NCBI Taxonomy" id="90732"/>
    <lineage>
        <taxon>Bacteria</taxon>
        <taxon>Pseudomonadati</taxon>
        <taxon>Thermodesulfobacteriota</taxon>
        <taxon>Desulfobacteria</taxon>
        <taxon>Desulfobacterales</taxon>
        <taxon>Desulfobacteraceae</taxon>
        <taxon>Desulfobacula</taxon>
    </lineage>
</organism>
<feature type="transmembrane region" description="Helical" evidence="2">
    <location>
        <begin position="41"/>
        <end position="62"/>
    </location>
</feature>
<dbReference type="PANTHER" id="PTHR43300:SF11">
    <property type="entry name" value="ACETYLTRANSFERASE RV3034C-RELATED"/>
    <property type="match status" value="1"/>
</dbReference>
<reference evidence="4" key="1">
    <citation type="submission" date="2016-10" db="EMBL/GenBank/DDBJ databases">
        <authorList>
            <person name="Varghese N."/>
            <person name="Submissions S."/>
        </authorList>
    </citation>
    <scope>NUCLEOTIDE SEQUENCE [LARGE SCALE GENOMIC DNA]</scope>
    <source>
        <strain evidence="4">DSM 3384</strain>
    </source>
</reference>
<comment type="similarity">
    <text evidence="1">Belongs to the transferase hexapeptide repeat family.</text>
</comment>
<dbReference type="Pfam" id="PF00132">
    <property type="entry name" value="Hexapep"/>
    <property type="match status" value="1"/>
</dbReference>
<dbReference type="InterPro" id="IPR011004">
    <property type="entry name" value="Trimer_LpxA-like_sf"/>
</dbReference>
<dbReference type="AlphaFoldDB" id="A0A1H2EQC4"/>
<evidence type="ECO:0000313" key="4">
    <source>
        <dbReference type="Proteomes" id="UP000199608"/>
    </source>
</evidence>
<dbReference type="SUPFAM" id="SSF51161">
    <property type="entry name" value="Trimeric LpxA-like enzymes"/>
    <property type="match status" value="1"/>
</dbReference>
<gene>
    <name evidence="3" type="ORF">SAMN04487931_103288</name>
</gene>